<proteinExistence type="predicted"/>
<dbReference type="AlphaFoldDB" id="A0A517QB09"/>
<keyword evidence="1" id="KW-0472">Membrane</keyword>
<dbReference type="RefSeq" id="WP_145451154.1">
    <property type="nucleotide sequence ID" value="NZ_CP037421.1"/>
</dbReference>
<gene>
    <name evidence="3" type="ORF">Enr10x_41570</name>
</gene>
<sequence>MWSRVVEFMLGCWLAISPFVFTPGEQGPESPLIIWLCAILVIVFGLASYWNPLRHLHLANVLVALAMIGYGRFAVSAPVPPALQNLILTGLLLLMFALVPNRASQPPRCWYEKSPG</sequence>
<reference evidence="3 4" key="1">
    <citation type="submission" date="2019-03" db="EMBL/GenBank/DDBJ databases">
        <title>Deep-cultivation of Planctomycetes and their phenomic and genomic characterization uncovers novel biology.</title>
        <authorList>
            <person name="Wiegand S."/>
            <person name="Jogler M."/>
            <person name="Boedeker C."/>
            <person name="Pinto D."/>
            <person name="Vollmers J."/>
            <person name="Rivas-Marin E."/>
            <person name="Kohn T."/>
            <person name="Peeters S.H."/>
            <person name="Heuer A."/>
            <person name="Rast P."/>
            <person name="Oberbeckmann S."/>
            <person name="Bunk B."/>
            <person name="Jeske O."/>
            <person name="Meyerdierks A."/>
            <person name="Storesund J.E."/>
            <person name="Kallscheuer N."/>
            <person name="Luecker S."/>
            <person name="Lage O.M."/>
            <person name="Pohl T."/>
            <person name="Merkel B.J."/>
            <person name="Hornburger P."/>
            <person name="Mueller R.-W."/>
            <person name="Bruemmer F."/>
            <person name="Labrenz M."/>
            <person name="Spormann A.M."/>
            <person name="Op den Camp H."/>
            <person name="Overmann J."/>
            <person name="Amann R."/>
            <person name="Jetten M.S.M."/>
            <person name="Mascher T."/>
            <person name="Medema M.H."/>
            <person name="Devos D.P."/>
            <person name="Kaster A.-K."/>
            <person name="Ovreas L."/>
            <person name="Rohde M."/>
            <person name="Galperin M.Y."/>
            <person name="Jogler C."/>
        </authorList>
    </citation>
    <scope>NUCLEOTIDE SEQUENCE [LARGE SCALE GENOMIC DNA]</scope>
    <source>
        <strain evidence="3 4">Enr10</strain>
    </source>
</reference>
<evidence type="ECO:0000313" key="3">
    <source>
        <dbReference type="EMBL" id="QDT28811.1"/>
    </source>
</evidence>
<feature type="domain" description="SPW repeat-containing integral membrane" evidence="2">
    <location>
        <begin position="2"/>
        <end position="98"/>
    </location>
</feature>
<feature type="transmembrane region" description="Helical" evidence="1">
    <location>
        <begin position="81"/>
        <end position="99"/>
    </location>
</feature>
<name>A0A517QB09_9PLAN</name>
<dbReference type="Pfam" id="PF03779">
    <property type="entry name" value="SPW"/>
    <property type="match status" value="1"/>
</dbReference>
<organism evidence="3 4">
    <name type="scientific">Gimesia panareensis</name>
    <dbReference type="NCBI Taxonomy" id="2527978"/>
    <lineage>
        <taxon>Bacteria</taxon>
        <taxon>Pseudomonadati</taxon>
        <taxon>Planctomycetota</taxon>
        <taxon>Planctomycetia</taxon>
        <taxon>Planctomycetales</taxon>
        <taxon>Planctomycetaceae</taxon>
        <taxon>Gimesia</taxon>
    </lineage>
</organism>
<dbReference type="EMBL" id="CP037421">
    <property type="protein sequence ID" value="QDT28811.1"/>
    <property type="molecule type" value="Genomic_DNA"/>
</dbReference>
<dbReference type="InterPro" id="IPR005530">
    <property type="entry name" value="SPW"/>
</dbReference>
<keyword evidence="1" id="KW-1133">Transmembrane helix</keyword>
<keyword evidence="1" id="KW-0812">Transmembrane</keyword>
<accession>A0A517QB09</accession>
<dbReference type="Proteomes" id="UP000315647">
    <property type="component" value="Chromosome"/>
</dbReference>
<feature type="transmembrane region" description="Helical" evidence="1">
    <location>
        <begin position="32"/>
        <end position="50"/>
    </location>
</feature>
<protein>
    <recommendedName>
        <fullName evidence="2">SPW repeat-containing integral membrane domain-containing protein</fullName>
    </recommendedName>
</protein>
<evidence type="ECO:0000259" key="2">
    <source>
        <dbReference type="Pfam" id="PF03779"/>
    </source>
</evidence>
<feature type="transmembrane region" description="Helical" evidence="1">
    <location>
        <begin position="57"/>
        <end position="75"/>
    </location>
</feature>
<evidence type="ECO:0000313" key="4">
    <source>
        <dbReference type="Proteomes" id="UP000315647"/>
    </source>
</evidence>
<evidence type="ECO:0000256" key="1">
    <source>
        <dbReference type="SAM" id="Phobius"/>
    </source>
</evidence>
<keyword evidence="4" id="KW-1185">Reference proteome</keyword>